<accession>A0A401YN94</accession>
<organism evidence="3 4">
    <name type="scientific">Embleya hyalina</name>
    <dbReference type="NCBI Taxonomy" id="516124"/>
    <lineage>
        <taxon>Bacteria</taxon>
        <taxon>Bacillati</taxon>
        <taxon>Actinomycetota</taxon>
        <taxon>Actinomycetes</taxon>
        <taxon>Kitasatosporales</taxon>
        <taxon>Streptomycetaceae</taxon>
        <taxon>Embleya</taxon>
    </lineage>
</organism>
<proteinExistence type="predicted"/>
<dbReference type="RefSeq" id="WP_126638074.1">
    <property type="nucleotide sequence ID" value="NZ_BIFH01000019.1"/>
</dbReference>
<evidence type="ECO:0000256" key="1">
    <source>
        <dbReference type="SAM" id="MobiDB-lite"/>
    </source>
</evidence>
<evidence type="ECO:0000256" key="2">
    <source>
        <dbReference type="SAM" id="SignalP"/>
    </source>
</evidence>
<feature type="region of interest" description="Disordered" evidence="1">
    <location>
        <begin position="243"/>
        <end position="270"/>
    </location>
</feature>
<sequence length="297" mass="31145">MRDTNGTSDTNSTATSGRRTGFRLPRLSIVLAASASVLLSVAGPAHAAPAKDPLPADIPDYQAALDVVRSTTVRDSVCRFLSTPMPAEAAGTVQTIPDTPEPCQGLPAFTIKDPVALNEIAPGFVAGTAPPLPTEAVKLTYLLSSLSTTVNGRTATVMLTPTQGGGWHLAAIRDGDTDAAYADKATVGTLVFTEPQLRAWYQLKLTTVEPLNDQARQGLDSRASMSLGDYQKLVKARYADKQPGSEYDTKGYSSGYSPRRTTDEASSSTPLLAGSGAALALTGGAIVLHRRRRANTG</sequence>
<gene>
    <name evidence="3" type="ORF">EHYA_03663</name>
</gene>
<name>A0A401YN94_9ACTN</name>
<protein>
    <recommendedName>
        <fullName evidence="5">Gram-positive cocci surface proteins LPxTG domain-containing protein</fullName>
    </recommendedName>
</protein>
<evidence type="ECO:0000313" key="3">
    <source>
        <dbReference type="EMBL" id="GCD95979.1"/>
    </source>
</evidence>
<dbReference type="OrthoDB" id="3470164at2"/>
<dbReference type="EMBL" id="BIFH01000019">
    <property type="protein sequence ID" value="GCD95979.1"/>
    <property type="molecule type" value="Genomic_DNA"/>
</dbReference>
<keyword evidence="2" id="KW-0732">Signal</keyword>
<reference evidence="3 4" key="1">
    <citation type="submission" date="2018-12" db="EMBL/GenBank/DDBJ databases">
        <title>Draft genome sequence of Embleya hyalina NBRC 13850T.</title>
        <authorList>
            <person name="Komaki H."/>
            <person name="Hosoyama A."/>
            <person name="Kimura A."/>
            <person name="Ichikawa N."/>
            <person name="Tamura T."/>
        </authorList>
    </citation>
    <scope>NUCLEOTIDE SEQUENCE [LARGE SCALE GENOMIC DNA]</scope>
    <source>
        <strain evidence="3 4">NBRC 13850</strain>
    </source>
</reference>
<feature type="chain" id="PRO_5019006742" description="Gram-positive cocci surface proteins LPxTG domain-containing protein" evidence="2">
    <location>
        <begin position="48"/>
        <end position="297"/>
    </location>
</feature>
<keyword evidence="4" id="KW-1185">Reference proteome</keyword>
<dbReference type="AlphaFoldDB" id="A0A401YN94"/>
<evidence type="ECO:0008006" key="5">
    <source>
        <dbReference type="Google" id="ProtNLM"/>
    </source>
</evidence>
<feature type="signal peptide" evidence="2">
    <location>
        <begin position="1"/>
        <end position="47"/>
    </location>
</feature>
<comment type="caution">
    <text evidence="3">The sequence shown here is derived from an EMBL/GenBank/DDBJ whole genome shotgun (WGS) entry which is preliminary data.</text>
</comment>
<dbReference type="Proteomes" id="UP000286931">
    <property type="component" value="Unassembled WGS sequence"/>
</dbReference>
<evidence type="ECO:0000313" key="4">
    <source>
        <dbReference type="Proteomes" id="UP000286931"/>
    </source>
</evidence>